<reference evidence="2 3" key="1">
    <citation type="submission" date="2024-09" db="EMBL/GenBank/DDBJ databases">
        <title>Chromosome-scale assembly of Riccia sorocarpa.</title>
        <authorList>
            <person name="Paukszto L."/>
        </authorList>
    </citation>
    <scope>NUCLEOTIDE SEQUENCE [LARGE SCALE GENOMIC DNA]</scope>
    <source>
        <strain evidence="2">LP-2024</strain>
        <tissue evidence="2">Aerial parts of the thallus</tissue>
    </source>
</reference>
<protein>
    <submittedName>
        <fullName evidence="2">Uncharacterized protein</fullName>
    </submittedName>
</protein>
<evidence type="ECO:0000256" key="1">
    <source>
        <dbReference type="SAM" id="MobiDB-lite"/>
    </source>
</evidence>
<dbReference type="Proteomes" id="UP001633002">
    <property type="component" value="Unassembled WGS sequence"/>
</dbReference>
<comment type="caution">
    <text evidence="2">The sequence shown here is derived from an EMBL/GenBank/DDBJ whole genome shotgun (WGS) entry which is preliminary data.</text>
</comment>
<accession>A0ABD3H0Z6</accession>
<proteinExistence type="predicted"/>
<name>A0ABD3H0Z6_9MARC</name>
<evidence type="ECO:0000313" key="2">
    <source>
        <dbReference type="EMBL" id="KAL3684095.1"/>
    </source>
</evidence>
<sequence>MLQAGEIGYPFALGPRAAFTKKMKMKFYSAAGNAHRRGTPQSNSGRKEKARKQRSSEDAESRFPGKGVKSFGKQLTGFVAATRVQDDREAVNR</sequence>
<dbReference type="AlphaFoldDB" id="A0ABD3H0Z6"/>
<organism evidence="2 3">
    <name type="scientific">Riccia sorocarpa</name>
    <dbReference type="NCBI Taxonomy" id="122646"/>
    <lineage>
        <taxon>Eukaryota</taxon>
        <taxon>Viridiplantae</taxon>
        <taxon>Streptophyta</taxon>
        <taxon>Embryophyta</taxon>
        <taxon>Marchantiophyta</taxon>
        <taxon>Marchantiopsida</taxon>
        <taxon>Marchantiidae</taxon>
        <taxon>Marchantiales</taxon>
        <taxon>Ricciaceae</taxon>
        <taxon>Riccia</taxon>
    </lineage>
</organism>
<keyword evidence="3" id="KW-1185">Reference proteome</keyword>
<feature type="compositionally biased region" description="Basic and acidic residues" evidence="1">
    <location>
        <begin position="54"/>
        <end position="63"/>
    </location>
</feature>
<evidence type="ECO:0000313" key="3">
    <source>
        <dbReference type="Proteomes" id="UP001633002"/>
    </source>
</evidence>
<gene>
    <name evidence="2" type="ORF">R1sor_002117</name>
</gene>
<dbReference type="EMBL" id="JBJQOH010000006">
    <property type="protein sequence ID" value="KAL3684095.1"/>
    <property type="molecule type" value="Genomic_DNA"/>
</dbReference>
<feature type="region of interest" description="Disordered" evidence="1">
    <location>
        <begin position="30"/>
        <end position="69"/>
    </location>
</feature>